<evidence type="ECO:0000256" key="2">
    <source>
        <dbReference type="ARBA" id="ARBA00023015"/>
    </source>
</evidence>
<evidence type="ECO:0000313" key="7">
    <source>
        <dbReference type="EMBL" id="MBL1078587.1"/>
    </source>
</evidence>
<keyword evidence="1" id="KW-0678">Repressor</keyword>
<feature type="domain" description="HTH tetR-type" evidence="6">
    <location>
        <begin position="20"/>
        <end position="80"/>
    </location>
</feature>
<feature type="DNA-binding region" description="H-T-H motif" evidence="5">
    <location>
        <begin position="43"/>
        <end position="62"/>
    </location>
</feature>
<organism evidence="7 8">
    <name type="scientific">Nocardia acididurans</name>
    <dbReference type="NCBI Taxonomy" id="2802282"/>
    <lineage>
        <taxon>Bacteria</taxon>
        <taxon>Bacillati</taxon>
        <taxon>Actinomycetota</taxon>
        <taxon>Actinomycetes</taxon>
        <taxon>Mycobacteriales</taxon>
        <taxon>Nocardiaceae</taxon>
        <taxon>Nocardia</taxon>
    </lineage>
</organism>
<reference evidence="7 8" key="1">
    <citation type="submission" date="2021-01" db="EMBL/GenBank/DDBJ databases">
        <title>WGS of actinomycetes isolated from Thailand.</title>
        <authorList>
            <person name="Thawai C."/>
        </authorList>
    </citation>
    <scope>NUCLEOTIDE SEQUENCE [LARGE SCALE GENOMIC DNA]</scope>
    <source>
        <strain evidence="7 8">LPG 2</strain>
    </source>
</reference>
<dbReference type="PANTHER" id="PTHR30055:SF151">
    <property type="entry name" value="TRANSCRIPTIONAL REGULATORY PROTEIN"/>
    <property type="match status" value="1"/>
</dbReference>
<dbReference type="RefSeq" id="WP_201954168.1">
    <property type="nucleotide sequence ID" value="NZ_JAERRJ010000012.1"/>
</dbReference>
<evidence type="ECO:0000259" key="6">
    <source>
        <dbReference type="PROSITE" id="PS50977"/>
    </source>
</evidence>
<sequence>MPDRTSIWLRAEKPARGRPALDRDRIVAAAVTLLDEESISGLTMRKLADRLGVPAMTLYGYVANKEDVLEYAVDAVFAETLHEADSGDWRGELTSIGIRTFEALLRHHWAAPLVGGTPPLGPAAVAQFATIVRVLTAAGFHDEQLDAVTTAFYYYVLGAALAESAWARAGHPAVEVLSGYANTDAGERFRRGLNAVLEGLRPH</sequence>
<evidence type="ECO:0000256" key="1">
    <source>
        <dbReference type="ARBA" id="ARBA00022491"/>
    </source>
</evidence>
<keyword evidence="3 5" id="KW-0238">DNA-binding</keyword>
<comment type="caution">
    <text evidence="7">The sequence shown here is derived from an EMBL/GenBank/DDBJ whole genome shotgun (WGS) entry which is preliminary data.</text>
</comment>
<dbReference type="PRINTS" id="PR00400">
    <property type="entry name" value="TETREPRESSOR"/>
</dbReference>
<dbReference type="Gene3D" id="1.10.10.60">
    <property type="entry name" value="Homeodomain-like"/>
    <property type="match status" value="1"/>
</dbReference>
<evidence type="ECO:0000256" key="4">
    <source>
        <dbReference type="ARBA" id="ARBA00023163"/>
    </source>
</evidence>
<protein>
    <submittedName>
        <fullName evidence="7">TetR/AcrR family transcriptional regulator C-terminal domain-containing protein</fullName>
    </submittedName>
</protein>
<dbReference type="Pfam" id="PF00440">
    <property type="entry name" value="TetR_N"/>
    <property type="match status" value="1"/>
</dbReference>
<name>A0ABS1MD94_9NOCA</name>
<evidence type="ECO:0000256" key="5">
    <source>
        <dbReference type="PROSITE-ProRule" id="PRU00335"/>
    </source>
</evidence>
<dbReference type="PANTHER" id="PTHR30055">
    <property type="entry name" value="HTH-TYPE TRANSCRIPTIONAL REGULATOR RUTR"/>
    <property type="match status" value="1"/>
</dbReference>
<dbReference type="SUPFAM" id="SSF46689">
    <property type="entry name" value="Homeodomain-like"/>
    <property type="match status" value="1"/>
</dbReference>
<dbReference type="SUPFAM" id="SSF48498">
    <property type="entry name" value="Tetracyclin repressor-like, C-terminal domain"/>
    <property type="match status" value="1"/>
</dbReference>
<dbReference type="InterPro" id="IPR036271">
    <property type="entry name" value="Tet_transcr_reg_TetR-rel_C_sf"/>
</dbReference>
<dbReference type="Pfam" id="PF02909">
    <property type="entry name" value="TetR_C_1"/>
    <property type="match status" value="1"/>
</dbReference>
<evidence type="ECO:0000256" key="3">
    <source>
        <dbReference type="ARBA" id="ARBA00023125"/>
    </source>
</evidence>
<dbReference type="InterPro" id="IPR003012">
    <property type="entry name" value="Tet_transcr_reg_TetR"/>
</dbReference>
<dbReference type="Gene3D" id="1.10.357.10">
    <property type="entry name" value="Tetracycline Repressor, domain 2"/>
    <property type="match status" value="1"/>
</dbReference>
<dbReference type="EMBL" id="JAERRJ010000012">
    <property type="protein sequence ID" value="MBL1078587.1"/>
    <property type="molecule type" value="Genomic_DNA"/>
</dbReference>
<dbReference type="InterPro" id="IPR001647">
    <property type="entry name" value="HTH_TetR"/>
</dbReference>
<keyword evidence="8" id="KW-1185">Reference proteome</keyword>
<dbReference type="InterPro" id="IPR004111">
    <property type="entry name" value="Repressor_TetR_C"/>
</dbReference>
<keyword evidence="2" id="KW-0805">Transcription regulation</keyword>
<proteinExistence type="predicted"/>
<dbReference type="Proteomes" id="UP000602198">
    <property type="component" value="Unassembled WGS sequence"/>
</dbReference>
<gene>
    <name evidence="7" type="ORF">JK358_29700</name>
</gene>
<keyword evidence="4" id="KW-0804">Transcription</keyword>
<evidence type="ECO:0000313" key="8">
    <source>
        <dbReference type="Proteomes" id="UP000602198"/>
    </source>
</evidence>
<dbReference type="InterPro" id="IPR050109">
    <property type="entry name" value="HTH-type_TetR-like_transc_reg"/>
</dbReference>
<dbReference type="InterPro" id="IPR009057">
    <property type="entry name" value="Homeodomain-like_sf"/>
</dbReference>
<accession>A0ABS1MD94</accession>
<dbReference type="PROSITE" id="PS50977">
    <property type="entry name" value="HTH_TETR_2"/>
    <property type="match status" value="1"/>
</dbReference>